<keyword evidence="2 5" id="KW-0547">Nucleotide-binding</keyword>
<dbReference type="EC" id="6.3.2.2" evidence="5"/>
<evidence type="ECO:0000256" key="1">
    <source>
        <dbReference type="ARBA" id="ARBA00022598"/>
    </source>
</evidence>
<evidence type="ECO:0000313" key="7">
    <source>
        <dbReference type="Proteomes" id="UP000251047"/>
    </source>
</evidence>
<dbReference type="InterPro" id="IPR011793">
    <property type="entry name" value="YbdK"/>
</dbReference>
<dbReference type="GO" id="GO:0004357">
    <property type="term" value="F:glutamate-cysteine ligase activity"/>
    <property type="evidence" value="ECO:0007669"/>
    <property type="project" value="UniProtKB-EC"/>
</dbReference>
<evidence type="ECO:0000256" key="2">
    <source>
        <dbReference type="ARBA" id="ARBA00022741"/>
    </source>
</evidence>
<evidence type="ECO:0000256" key="3">
    <source>
        <dbReference type="ARBA" id="ARBA00022840"/>
    </source>
</evidence>
<dbReference type="RefSeq" id="WP_112769329.1">
    <property type="nucleotide sequence ID" value="NZ_CP063191.1"/>
</dbReference>
<dbReference type="Gene3D" id="3.30.590.20">
    <property type="match status" value="1"/>
</dbReference>
<keyword evidence="3 5" id="KW-0067">ATP-binding</keyword>
<dbReference type="GO" id="GO:0005524">
    <property type="term" value="F:ATP binding"/>
    <property type="evidence" value="ECO:0007669"/>
    <property type="project" value="UniProtKB-KW"/>
</dbReference>
<evidence type="ECO:0000313" key="6">
    <source>
        <dbReference type="EMBL" id="RAV34181.1"/>
    </source>
</evidence>
<dbReference type="AlphaFoldDB" id="A0A364VC27"/>
<reference evidence="6 7" key="1">
    <citation type="journal article" date="2018" name="Syst. Appl. Microbiol.">
        <title>Corynebacterium heidelbergense sp. nov., isolated from the preen glands of Egyptian geese (Alopochen aegyptiacus).</title>
        <authorList>
            <person name="Braun M.S."/>
            <person name="Wang E."/>
            <person name="Zimmermann S."/>
            <person name="Wink M."/>
        </authorList>
    </citation>
    <scope>NUCLEOTIDE SEQUENCE [LARGE SCALE GENOMIC DNA]</scope>
    <source>
        <strain evidence="6 7">DSM 104638</strain>
    </source>
</reference>
<dbReference type="SUPFAM" id="SSF55931">
    <property type="entry name" value="Glutamine synthetase/guanido kinase"/>
    <property type="match status" value="1"/>
</dbReference>
<dbReference type="GO" id="GO:0042398">
    <property type="term" value="P:modified amino acid biosynthetic process"/>
    <property type="evidence" value="ECO:0007669"/>
    <property type="project" value="InterPro"/>
</dbReference>
<comment type="catalytic activity">
    <reaction evidence="4 5">
        <text>L-cysteine + L-glutamate + ATP = gamma-L-glutamyl-L-cysteine + ADP + phosphate + H(+)</text>
        <dbReference type="Rhea" id="RHEA:13285"/>
        <dbReference type="ChEBI" id="CHEBI:15378"/>
        <dbReference type="ChEBI" id="CHEBI:29985"/>
        <dbReference type="ChEBI" id="CHEBI:30616"/>
        <dbReference type="ChEBI" id="CHEBI:35235"/>
        <dbReference type="ChEBI" id="CHEBI:43474"/>
        <dbReference type="ChEBI" id="CHEBI:58173"/>
        <dbReference type="ChEBI" id="CHEBI:456216"/>
        <dbReference type="EC" id="6.3.2.2"/>
    </reaction>
</comment>
<dbReference type="InterPro" id="IPR050141">
    <property type="entry name" value="GCL_type2/YbdK_subfam"/>
</dbReference>
<evidence type="ECO:0000256" key="5">
    <source>
        <dbReference type="HAMAP-Rule" id="MF_01609"/>
    </source>
</evidence>
<dbReference type="PANTHER" id="PTHR36510">
    <property type="entry name" value="GLUTAMATE--CYSTEINE LIGASE 2-RELATED"/>
    <property type="match status" value="1"/>
</dbReference>
<comment type="caution">
    <text evidence="6">The sequence shown here is derived from an EMBL/GenBank/DDBJ whole genome shotgun (WGS) entry which is preliminary data.</text>
</comment>
<comment type="function">
    <text evidence="5">ATP-dependent carboxylate-amine ligase which exhibits weak glutamate--cysteine ligase activity.</text>
</comment>
<dbReference type="NCBIfam" id="NF010042">
    <property type="entry name" value="PRK13517.1-2"/>
    <property type="match status" value="1"/>
</dbReference>
<dbReference type="InterPro" id="IPR014746">
    <property type="entry name" value="Gln_synth/guanido_kin_cat_dom"/>
</dbReference>
<dbReference type="InterPro" id="IPR006336">
    <property type="entry name" value="GCS2"/>
</dbReference>
<comment type="similarity">
    <text evidence="5">Belongs to the glutamate--cysteine ligase type 2 family. YbdK subfamily.</text>
</comment>
<dbReference type="OrthoDB" id="9769628at2"/>
<dbReference type="NCBIfam" id="NF010044">
    <property type="entry name" value="PRK13517.1-4"/>
    <property type="match status" value="1"/>
</dbReference>
<dbReference type="Proteomes" id="UP000251047">
    <property type="component" value="Unassembled WGS sequence"/>
</dbReference>
<dbReference type="NCBIfam" id="TIGR02050">
    <property type="entry name" value="gshA_cyan_rel"/>
    <property type="match status" value="1"/>
</dbReference>
<accession>A0A364VC27</accession>
<gene>
    <name evidence="6" type="ORF">CWC39_04555</name>
</gene>
<evidence type="ECO:0000256" key="4">
    <source>
        <dbReference type="ARBA" id="ARBA00048819"/>
    </source>
</evidence>
<dbReference type="EMBL" id="PHQP01000025">
    <property type="protein sequence ID" value="RAV34181.1"/>
    <property type="molecule type" value="Genomic_DNA"/>
</dbReference>
<name>A0A364VC27_9CORY</name>
<dbReference type="HAMAP" id="MF_01609">
    <property type="entry name" value="Glu_cys_ligase_2"/>
    <property type="match status" value="1"/>
</dbReference>
<keyword evidence="1 5" id="KW-0436">Ligase</keyword>
<protein>
    <recommendedName>
        <fullName evidence="5">Putative glutamate--cysteine ligase 2</fullName>
        <ecNumber evidence="5">6.3.2.2</ecNumber>
    </recommendedName>
    <alternativeName>
        <fullName evidence="5">Gamma-glutamylcysteine synthetase 2</fullName>
        <shortName evidence="5">GCS 2</shortName>
        <shortName evidence="5">Gamma-GCS 2</shortName>
    </alternativeName>
</protein>
<organism evidence="6 7">
    <name type="scientific">Corynebacterium heidelbergense</name>
    <dbReference type="NCBI Taxonomy" id="2055947"/>
    <lineage>
        <taxon>Bacteria</taxon>
        <taxon>Bacillati</taxon>
        <taxon>Actinomycetota</taxon>
        <taxon>Actinomycetes</taxon>
        <taxon>Mycobacteriales</taxon>
        <taxon>Corynebacteriaceae</taxon>
        <taxon>Corynebacterium</taxon>
    </lineage>
</organism>
<proteinExistence type="inferred from homology"/>
<dbReference type="Pfam" id="PF04107">
    <property type="entry name" value="GCS2"/>
    <property type="match status" value="1"/>
</dbReference>
<sequence>MDFPPSRPTVGIEWEVCLVDRKSRELVPRAGDLLDLMDERHPGHRVTREFMANTVELVTGIHDDVPAAVADLREQLGQLYECADIMGVDLFSAGTHPFADWGDQQMSDKASYREIIERTQYWGRQMIIFGIHMHVGVGSKEKVWPIINAVMTHYPHVLAASASSPAWEGLDTGYASNRTLLYQQLPTAGLPYQFTTWQQWEEFNRDQDRSGVISHTGSMHFDVRPSKYGTIEIRFADATMAVWEVAALSAYVHCLVLYFERAYDAGQPLPILQPWHVAENKWRAARYGLQALIITDRETTEKQVAGELRQWVDRLMPLARELHCAEELSGILRILETGGDYAQLRRAARAAGAALEPGVRTRGDAGAEEGFTQPHAWRAAVDLNVETLRASLAEGA</sequence>
<dbReference type="PANTHER" id="PTHR36510:SF1">
    <property type="entry name" value="GLUTAMATE--CYSTEINE LIGASE 2-RELATED"/>
    <property type="match status" value="1"/>
</dbReference>